<proteinExistence type="predicted"/>
<comment type="caution">
    <text evidence="2">The sequence shown here is derived from an EMBL/GenBank/DDBJ whole genome shotgun (WGS) entry which is preliminary data.</text>
</comment>
<dbReference type="InterPro" id="IPR003497">
    <property type="entry name" value="BRO_N_domain"/>
</dbReference>
<dbReference type="EMBL" id="VSSQ01000059">
    <property type="protein sequence ID" value="MPL71379.1"/>
    <property type="molecule type" value="Genomic_DNA"/>
</dbReference>
<evidence type="ECO:0000313" key="2">
    <source>
        <dbReference type="EMBL" id="MPL71379.1"/>
    </source>
</evidence>
<dbReference type="AlphaFoldDB" id="A0A644TXM5"/>
<dbReference type="Pfam" id="PF02498">
    <property type="entry name" value="Bro-N"/>
    <property type="match status" value="1"/>
</dbReference>
<name>A0A644TXM5_9ZZZZ</name>
<gene>
    <name evidence="2" type="ORF">SDC9_17154</name>
</gene>
<organism evidence="2">
    <name type="scientific">bioreactor metagenome</name>
    <dbReference type="NCBI Taxonomy" id="1076179"/>
    <lineage>
        <taxon>unclassified sequences</taxon>
        <taxon>metagenomes</taxon>
        <taxon>ecological metagenomes</taxon>
    </lineage>
</organism>
<protein>
    <recommendedName>
        <fullName evidence="1">Bro-N domain-containing protein</fullName>
    </recommendedName>
</protein>
<reference evidence="2" key="1">
    <citation type="submission" date="2019-08" db="EMBL/GenBank/DDBJ databases">
        <authorList>
            <person name="Kucharzyk K."/>
            <person name="Murdoch R.W."/>
            <person name="Higgins S."/>
            <person name="Loffler F."/>
        </authorList>
    </citation>
    <scope>NUCLEOTIDE SEQUENCE</scope>
</reference>
<sequence>MSNLNAEEYKTFESIKHIRENGHEFWYARELAEVLEYAQWRNFQKVIDRAVIACRNSGFEASEHFAEVSKTIKMPKNAKKNIIDYELTRYACYLIVQNGDPRKEIIALGQTYFAIQTRRQEVQDAFNQLDENNKRLVARGNIKQWNQLLAEAA</sequence>
<evidence type="ECO:0000259" key="1">
    <source>
        <dbReference type="Pfam" id="PF02498"/>
    </source>
</evidence>
<accession>A0A644TXM5</accession>
<feature type="domain" description="Bro-N" evidence="1">
    <location>
        <begin position="15"/>
        <end position="107"/>
    </location>
</feature>